<name>A0ABU6Z8M3_9FABA</name>
<protein>
    <submittedName>
        <fullName evidence="1">Uncharacterized protein</fullName>
    </submittedName>
</protein>
<reference evidence="1 2" key="1">
    <citation type="journal article" date="2023" name="Plants (Basel)">
        <title>Bridging the Gap: Combining Genomics and Transcriptomics Approaches to Understand Stylosanthes scabra, an Orphan Legume from the Brazilian Caatinga.</title>
        <authorList>
            <person name="Ferreira-Neto J.R.C."/>
            <person name="da Silva M.D."/>
            <person name="Binneck E."/>
            <person name="de Melo N.F."/>
            <person name="da Silva R.H."/>
            <person name="de Melo A.L.T.M."/>
            <person name="Pandolfi V."/>
            <person name="Bustamante F.O."/>
            <person name="Brasileiro-Vidal A.C."/>
            <person name="Benko-Iseppon A.M."/>
        </authorList>
    </citation>
    <scope>NUCLEOTIDE SEQUENCE [LARGE SCALE GENOMIC DNA]</scope>
    <source>
        <tissue evidence="1">Leaves</tissue>
    </source>
</reference>
<gene>
    <name evidence="1" type="ORF">PIB30_019598</name>
</gene>
<proteinExistence type="predicted"/>
<evidence type="ECO:0000313" key="2">
    <source>
        <dbReference type="Proteomes" id="UP001341840"/>
    </source>
</evidence>
<keyword evidence="2" id="KW-1185">Reference proteome</keyword>
<dbReference type="EMBL" id="JASCZI010271921">
    <property type="protein sequence ID" value="MED6217648.1"/>
    <property type="molecule type" value="Genomic_DNA"/>
</dbReference>
<accession>A0ABU6Z8M3</accession>
<organism evidence="1 2">
    <name type="scientific">Stylosanthes scabra</name>
    <dbReference type="NCBI Taxonomy" id="79078"/>
    <lineage>
        <taxon>Eukaryota</taxon>
        <taxon>Viridiplantae</taxon>
        <taxon>Streptophyta</taxon>
        <taxon>Embryophyta</taxon>
        <taxon>Tracheophyta</taxon>
        <taxon>Spermatophyta</taxon>
        <taxon>Magnoliopsida</taxon>
        <taxon>eudicotyledons</taxon>
        <taxon>Gunneridae</taxon>
        <taxon>Pentapetalae</taxon>
        <taxon>rosids</taxon>
        <taxon>fabids</taxon>
        <taxon>Fabales</taxon>
        <taxon>Fabaceae</taxon>
        <taxon>Papilionoideae</taxon>
        <taxon>50 kb inversion clade</taxon>
        <taxon>dalbergioids sensu lato</taxon>
        <taxon>Dalbergieae</taxon>
        <taxon>Pterocarpus clade</taxon>
        <taxon>Stylosanthes</taxon>
    </lineage>
</organism>
<comment type="caution">
    <text evidence="1">The sequence shown here is derived from an EMBL/GenBank/DDBJ whole genome shotgun (WGS) entry which is preliminary data.</text>
</comment>
<sequence>MSMSVAAVAPMCSVVAPSLSNHVPAAVNALEVRRIRSLLLALAPGRCGCVVEFAAVIAGAYDRLRSGLDDWSSGKYEQWLSGASSGSVGLGYDNQPDSDSTFNVLLLLLPGRGARVMAQGSSIQYDLSSNSVTDKIEEQLVFLCDVDEEYILKIGMTFLTCEEVNDFYKEYAKALSNVSAADENSRLL</sequence>
<evidence type="ECO:0000313" key="1">
    <source>
        <dbReference type="EMBL" id="MED6217648.1"/>
    </source>
</evidence>
<dbReference type="Proteomes" id="UP001341840">
    <property type="component" value="Unassembled WGS sequence"/>
</dbReference>